<evidence type="ECO:0008006" key="3">
    <source>
        <dbReference type="Google" id="ProtNLM"/>
    </source>
</evidence>
<dbReference type="Proteomes" id="UP001596267">
    <property type="component" value="Unassembled WGS sequence"/>
</dbReference>
<protein>
    <recommendedName>
        <fullName evidence="3">DUF3919 family protein</fullName>
    </recommendedName>
</protein>
<dbReference type="EMBL" id="JBHSTQ010000019">
    <property type="protein sequence ID" value="MFC6387616.1"/>
    <property type="molecule type" value="Genomic_DNA"/>
</dbReference>
<keyword evidence="2" id="KW-1185">Reference proteome</keyword>
<organism evidence="1 2">
    <name type="scientific">Sporolactobacillus kofuensis</name>
    <dbReference type="NCBI Taxonomy" id="269672"/>
    <lineage>
        <taxon>Bacteria</taxon>
        <taxon>Bacillati</taxon>
        <taxon>Bacillota</taxon>
        <taxon>Bacilli</taxon>
        <taxon>Bacillales</taxon>
        <taxon>Sporolactobacillaceae</taxon>
        <taxon>Sporolactobacillus</taxon>
    </lineage>
</organism>
<dbReference type="RefSeq" id="WP_253076819.1">
    <property type="nucleotide sequence ID" value="NZ_JAMXWN010000012.1"/>
</dbReference>
<comment type="caution">
    <text evidence="1">The sequence shown here is derived from an EMBL/GenBank/DDBJ whole genome shotgun (WGS) entry which is preliminary data.</text>
</comment>
<accession>A0ABW1WGB9</accession>
<reference evidence="2" key="1">
    <citation type="journal article" date="2019" name="Int. J. Syst. Evol. Microbiol.">
        <title>The Global Catalogue of Microorganisms (GCM) 10K type strain sequencing project: providing services to taxonomists for standard genome sequencing and annotation.</title>
        <authorList>
            <consortium name="The Broad Institute Genomics Platform"/>
            <consortium name="The Broad Institute Genome Sequencing Center for Infectious Disease"/>
            <person name="Wu L."/>
            <person name="Ma J."/>
        </authorList>
    </citation>
    <scope>NUCLEOTIDE SEQUENCE [LARGE SCALE GENOMIC DNA]</scope>
    <source>
        <strain evidence="2">CCUG 42001</strain>
    </source>
</reference>
<sequence length="283" mass="32214">MRLRKDKLISLLLVLATALITLVILPLFLSVRPSITYFPAHERLHYLYAKTNLSINNDDQTFKWVVASQTAEKNNLMQDFSLLYRDNRLVSVNNNWQKNVAQLYSEKFLPLSPGHYISLTVHQAELHIGESIYGKEVLSQDYLFVTRKNGAFTGFREPITTQQATLLSTTSLKTEMARAALLHKASQQYGIQLDHYHIVPLDALTSKSITRLFPFDEKKAERITGQLWEGLYKAYIRGIQITSEQGQPGIGSSMPLLLIASDHMLIIIENADHQIVLLKQNFS</sequence>
<evidence type="ECO:0000313" key="2">
    <source>
        <dbReference type="Proteomes" id="UP001596267"/>
    </source>
</evidence>
<evidence type="ECO:0000313" key="1">
    <source>
        <dbReference type="EMBL" id="MFC6387616.1"/>
    </source>
</evidence>
<proteinExistence type="predicted"/>
<gene>
    <name evidence="1" type="ORF">ACFP7A_13555</name>
</gene>
<name>A0ABW1WGB9_9BACL</name>